<evidence type="ECO:0000256" key="9">
    <source>
        <dbReference type="ARBA" id="ARBA00024382"/>
    </source>
</evidence>
<keyword evidence="6" id="KW-0653">Protein transport</keyword>
<dbReference type="AlphaFoldDB" id="A0A1Y0IGL9"/>
<dbReference type="NCBIfam" id="TIGR01026">
    <property type="entry name" value="fliI_yscN"/>
    <property type="match status" value="1"/>
</dbReference>
<dbReference type="GO" id="GO:0016887">
    <property type="term" value="F:ATP hydrolysis activity"/>
    <property type="evidence" value="ECO:0007669"/>
    <property type="project" value="InterPro"/>
</dbReference>
<keyword evidence="5" id="KW-0067">ATP-binding</keyword>
<dbReference type="Pfam" id="PF02874">
    <property type="entry name" value="ATP-synt_ab_N"/>
    <property type="match status" value="1"/>
</dbReference>
<reference evidence="12 13" key="1">
    <citation type="submission" date="2017-05" db="EMBL/GenBank/DDBJ databases">
        <title>Genomic insights into alkan degradation activity of Oleiphilus messinensis.</title>
        <authorList>
            <person name="Kozyavkin S.A."/>
            <person name="Slesarev A.I."/>
            <person name="Golyshin P.N."/>
            <person name="Korzhenkov A."/>
            <person name="Golyshina O.N."/>
            <person name="Toshchakov S.V."/>
        </authorList>
    </citation>
    <scope>NUCLEOTIDE SEQUENCE [LARGE SCALE GENOMIC DNA]</scope>
    <source>
        <strain evidence="12 13">ME102</strain>
    </source>
</reference>
<accession>A0A1Y0IGL9</accession>
<keyword evidence="13" id="KW-1185">Reference proteome</keyword>
<comment type="subcellular location">
    <subcellularLocation>
        <location evidence="1">Cytoplasm</location>
    </subcellularLocation>
</comment>
<evidence type="ECO:0000313" key="13">
    <source>
        <dbReference type="Proteomes" id="UP000196027"/>
    </source>
</evidence>
<evidence type="ECO:0000313" key="12">
    <source>
        <dbReference type="EMBL" id="ARU59430.1"/>
    </source>
</evidence>
<dbReference type="InterPro" id="IPR005714">
    <property type="entry name" value="ATPase_T3SS_FliI/YscN"/>
</dbReference>
<dbReference type="EMBL" id="CP021425">
    <property type="protein sequence ID" value="ARU59430.1"/>
    <property type="molecule type" value="Genomic_DNA"/>
</dbReference>
<dbReference type="GO" id="GO:0005737">
    <property type="term" value="C:cytoplasm"/>
    <property type="evidence" value="ECO:0007669"/>
    <property type="project" value="UniProtKB-SubCell"/>
</dbReference>
<dbReference type="SMART" id="SM00382">
    <property type="entry name" value="AAA"/>
    <property type="match status" value="1"/>
</dbReference>
<organism evidence="12 13">
    <name type="scientific">Oleiphilus messinensis</name>
    <dbReference type="NCBI Taxonomy" id="141451"/>
    <lineage>
        <taxon>Bacteria</taxon>
        <taxon>Pseudomonadati</taxon>
        <taxon>Pseudomonadota</taxon>
        <taxon>Gammaproteobacteria</taxon>
        <taxon>Oceanospirillales</taxon>
        <taxon>Oleiphilaceae</taxon>
        <taxon>Oleiphilus</taxon>
    </lineage>
</organism>
<dbReference type="EC" id="7.4.2.8" evidence="9"/>
<dbReference type="PANTHER" id="PTHR15184">
    <property type="entry name" value="ATP SYNTHASE"/>
    <property type="match status" value="1"/>
</dbReference>
<keyword evidence="4" id="KW-0547">Nucleotide-binding</keyword>
<evidence type="ECO:0000256" key="4">
    <source>
        <dbReference type="ARBA" id="ARBA00022741"/>
    </source>
</evidence>
<dbReference type="Gene3D" id="3.40.50.12240">
    <property type="match status" value="1"/>
</dbReference>
<dbReference type="GO" id="GO:0005524">
    <property type="term" value="F:ATP binding"/>
    <property type="evidence" value="ECO:0007669"/>
    <property type="project" value="UniProtKB-KW"/>
</dbReference>
<dbReference type="PROSITE" id="PS00152">
    <property type="entry name" value="ATPASE_ALPHA_BETA"/>
    <property type="match status" value="1"/>
</dbReference>
<dbReference type="KEGG" id="ome:OLMES_5450"/>
<comment type="similarity">
    <text evidence="8">Belongs to the ATPase alpha/beta chains family. T3SS ATPase subfamily.</text>
</comment>
<evidence type="ECO:0000256" key="8">
    <source>
        <dbReference type="ARBA" id="ARBA00024342"/>
    </source>
</evidence>
<dbReference type="InterPro" id="IPR050053">
    <property type="entry name" value="ATPase_alpha/beta_chains"/>
</dbReference>
<dbReference type="GO" id="GO:0008564">
    <property type="term" value="F:protein-exporting ATPase activity"/>
    <property type="evidence" value="ECO:0007669"/>
    <property type="project" value="UniProtKB-EC"/>
</dbReference>
<dbReference type="Pfam" id="PF00006">
    <property type="entry name" value="ATP-synt_ab"/>
    <property type="match status" value="1"/>
</dbReference>
<dbReference type="InterPro" id="IPR003593">
    <property type="entry name" value="AAA+_ATPase"/>
</dbReference>
<dbReference type="GO" id="GO:0046933">
    <property type="term" value="F:proton-transporting ATP synthase activity, rotational mechanism"/>
    <property type="evidence" value="ECO:0007669"/>
    <property type="project" value="TreeGrafter"/>
</dbReference>
<sequence length="461" mass="49772">MGLYSGTDGTIRLTNLSAAMKHDRDGQWAPVFNAIRRGESLAYRGRVAEARGTLITVTGLSSARIGELCVLKDQHTGHELYGEVIGIRGNQILLTPLGPLEGVSAKMEVISEGEPATVAVGHGLLGRVVDAHGKVIDGKGDPECHQRVSIYQNAPDPLHRAPICEPLVTGVKAIDSALTTGIGQRVGIFAMAGGGKSTLLGMLARGAQAEINVIVLIGERGREVQEFIEDNLGEQGLQKSVIVLATADRPALERSRAACVGTAIAEYFRDQGKSVLLMMDSVTRYARALRDVGLALGEPPVRRGFTPSVFSMLPRLFERAGNNDKGSMTAFYTVLLEEEEQGDDPVGEEVRSLLDGHIILSRKLASAAHYPAIDVLNSASRVMNRVVTDEHLGAAKKLRENLARYQEVELLLQLGEYKTGTDANIDAAVSSYPRLMSLLRQSEYDIADFDQTFVSLQEACQ</sequence>
<dbReference type="Pfam" id="PF18269">
    <property type="entry name" value="T3SS_ATPase_C"/>
    <property type="match status" value="1"/>
</dbReference>
<keyword evidence="7" id="KW-1278">Translocase</keyword>
<evidence type="ECO:0000256" key="1">
    <source>
        <dbReference type="ARBA" id="ARBA00004496"/>
    </source>
</evidence>
<feature type="domain" description="AAA+ ATPase" evidence="11">
    <location>
        <begin position="182"/>
        <end position="364"/>
    </location>
</feature>
<dbReference type="RefSeq" id="WP_232465220.1">
    <property type="nucleotide sequence ID" value="NZ_CP021425.1"/>
</dbReference>
<evidence type="ECO:0000256" key="2">
    <source>
        <dbReference type="ARBA" id="ARBA00022448"/>
    </source>
</evidence>
<comment type="catalytic activity">
    <reaction evidence="10">
        <text>ATP + H2O + cellular proteinSide 1 = ADP + phosphate + cellular proteinSide 2.</text>
        <dbReference type="EC" id="7.4.2.8"/>
    </reaction>
</comment>
<evidence type="ECO:0000256" key="10">
    <source>
        <dbReference type="ARBA" id="ARBA00034006"/>
    </source>
</evidence>
<keyword evidence="3" id="KW-0963">Cytoplasm</keyword>
<evidence type="ECO:0000256" key="7">
    <source>
        <dbReference type="ARBA" id="ARBA00022967"/>
    </source>
</evidence>
<evidence type="ECO:0000256" key="3">
    <source>
        <dbReference type="ARBA" id="ARBA00022490"/>
    </source>
</evidence>
<gene>
    <name evidence="12" type="ORF">OLMES_5450</name>
</gene>
<dbReference type="Proteomes" id="UP000196027">
    <property type="component" value="Chromosome"/>
</dbReference>
<evidence type="ECO:0000256" key="5">
    <source>
        <dbReference type="ARBA" id="ARBA00022840"/>
    </source>
</evidence>
<dbReference type="InterPro" id="IPR040627">
    <property type="entry name" value="T3SS_ATPase_C"/>
</dbReference>
<dbReference type="SUPFAM" id="SSF52540">
    <property type="entry name" value="P-loop containing nucleoside triphosphate hydrolases"/>
    <property type="match status" value="1"/>
</dbReference>
<dbReference type="InterPro" id="IPR004100">
    <property type="entry name" value="ATPase_F1/V1/A1_a/bsu_N"/>
</dbReference>
<protein>
    <recommendedName>
        <fullName evidence="9">protein-secreting ATPase</fullName>
        <ecNumber evidence="9">7.4.2.8</ecNumber>
    </recommendedName>
</protein>
<name>A0A1Y0IGL9_9GAMM</name>
<dbReference type="GO" id="GO:0030257">
    <property type="term" value="C:type III protein secretion system complex"/>
    <property type="evidence" value="ECO:0007669"/>
    <property type="project" value="InterPro"/>
</dbReference>
<dbReference type="GO" id="GO:0030254">
    <property type="term" value="P:protein secretion by the type III secretion system"/>
    <property type="evidence" value="ECO:0007669"/>
    <property type="project" value="InterPro"/>
</dbReference>
<dbReference type="PANTHER" id="PTHR15184:SF9">
    <property type="entry name" value="SPI-1 TYPE 3 SECRETION SYSTEM ATPASE"/>
    <property type="match status" value="1"/>
</dbReference>
<proteinExistence type="inferred from homology"/>
<dbReference type="FunFam" id="3.40.50.12240:FF:000002">
    <property type="entry name" value="Flagellum-specific ATP synthase FliI"/>
    <property type="match status" value="1"/>
</dbReference>
<evidence type="ECO:0000259" key="11">
    <source>
        <dbReference type="SMART" id="SM00382"/>
    </source>
</evidence>
<dbReference type="InterPro" id="IPR020003">
    <property type="entry name" value="ATPase_a/bsu_AS"/>
</dbReference>
<dbReference type="InterPro" id="IPR000194">
    <property type="entry name" value="ATPase_F1/V1/A1_a/bsu_nucl-bd"/>
</dbReference>
<keyword evidence="2" id="KW-0813">Transport</keyword>
<dbReference type="CDD" id="cd01136">
    <property type="entry name" value="ATPase_flagellum-secretory_path_III"/>
    <property type="match status" value="1"/>
</dbReference>
<evidence type="ECO:0000256" key="6">
    <source>
        <dbReference type="ARBA" id="ARBA00022927"/>
    </source>
</evidence>
<dbReference type="InterPro" id="IPR027417">
    <property type="entry name" value="P-loop_NTPase"/>
</dbReference>